<dbReference type="AlphaFoldDB" id="A0A975CSN4"/>
<name>A0A975CSN4_9FLAO</name>
<reference evidence="2 3" key="1">
    <citation type="submission" date="2021-03" db="EMBL/GenBank/DDBJ databases">
        <title>Complete genome of Polaribacter_sp.SM13.</title>
        <authorList>
            <person name="Jeong S.W."/>
            <person name="Bae J.W."/>
        </authorList>
    </citation>
    <scope>NUCLEOTIDE SEQUENCE [LARGE SCALE GENOMIC DNA]</scope>
    <source>
        <strain evidence="2 3">SM13</strain>
    </source>
</reference>
<keyword evidence="3" id="KW-1185">Reference proteome</keyword>
<organism evidence="2 3">
    <name type="scientific">Polaribacter cellanae</name>
    <dbReference type="NCBI Taxonomy" id="2818493"/>
    <lineage>
        <taxon>Bacteria</taxon>
        <taxon>Pseudomonadati</taxon>
        <taxon>Bacteroidota</taxon>
        <taxon>Flavobacteriia</taxon>
        <taxon>Flavobacteriales</taxon>
        <taxon>Flavobacteriaceae</taxon>
    </lineage>
</organism>
<evidence type="ECO:0000313" key="3">
    <source>
        <dbReference type="Proteomes" id="UP000663920"/>
    </source>
</evidence>
<dbReference type="KEGG" id="pcea:J3359_08140"/>
<dbReference type="Proteomes" id="UP000663920">
    <property type="component" value="Chromosome"/>
</dbReference>
<dbReference type="RefSeq" id="WP_208080199.1">
    <property type="nucleotide sequence ID" value="NZ_CP071869.1"/>
</dbReference>
<feature type="transmembrane region" description="Helical" evidence="1">
    <location>
        <begin position="45"/>
        <end position="63"/>
    </location>
</feature>
<proteinExistence type="predicted"/>
<protein>
    <submittedName>
        <fullName evidence="2">DUF2798 domain-containing protein</fullName>
    </submittedName>
</protein>
<accession>A0A975CSN4</accession>
<evidence type="ECO:0000313" key="2">
    <source>
        <dbReference type="EMBL" id="QTE24219.1"/>
    </source>
</evidence>
<feature type="transmembrane region" description="Helical" evidence="1">
    <location>
        <begin position="12"/>
        <end position="33"/>
    </location>
</feature>
<keyword evidence="1" id="KW-0812">Transmembrane</keyword>
<dbReference type="EMBL" id="CP071869">
    <property type="protein sequence ID" value="QTE24219.1"/>
    <property type="molecule type" value="Genomic_DNA"/>
</dbReference>
<evidence type="ECO:0000256" key="1">
    <source>
        <dbReference type="SAM" id="Phobius"/>
    </source>
</evidence>
<keyword evidence="1" id="KW-0472">Membrane</keyword>
<dbReference type="InterPro" id="IPR021529">
    <property type="entry name" value="DUF2798"/>
</dbReference>
<gene>
    <name evidence="2" type="ORF">J3359_08140</name>
</gene>
<keyword evidence="1" id="KW-1133">Transmembrane helix</keyword>
<sequence length="77" mass="8837">MSDKFYKYINTVLVTVPMTLIMAFVGISHNYGFKEGWVQKFIETTIFMFPIAYLSVLILVPIARKLTDKIVGKKDSD</sequence>
<dbReference type="Pfam" id="PF11391">
    <property type="entry name" value="DUF2798"/>
    <property type="match status" value="1"/>
</dbReference>